<keyword evidence="9" id="KW-1185">Reference proteome</keyword>
<dbReference type="SUPFAM" id="SSF74653">
    <property type="entry name" value="TolA/TonB C-terminal domain"/>
    <property type="match status" value="1"/>
</dbReference>
<accession>A0AAP6JCQ9</accession>
<dbReference type="InterPro" id="IPR003538">
    <property type="entry name" value="TonB"/>
</dbReference>
<evidence type="ECO:0000256" key="2">
    <source>
        <dbReference type="ARBA" id="ARBA00022692"/>
    </source>
</evidence>
<dbReference type="RefSeq" id="WP_346049713.1">
    <property type="nucleotide sequence ID" value="NZ_JAYGII010000002.1"/>
</dbReference>
<feature type="compositionally biased region" description="Low complexity" evidence="6">
    <location>
        <begin position="397"/>
        <end position="411"/>
    </location>
</feature>
<keyword evidence="5" id="KW-0997">Cell inner membrane</keyword>
<keyword evidence="4 5" id="KW-0472">Membrane</keyword>
<dbReference type="InterPro" id="IPR008756">
    <property type="entry name" value="Peptidase_M56"/>
</dbReference>
<dbReference type="InterPro" id="IPR052173">
    <property type="entry name" value="Beta-lactam_resp_regulator"/>
</dbReference>
<feature type="transmembrane region" description="Helical" evidence="5">
    <location>
        <begin position="104"/>
        <end position="125"/>
    </location>
</feature>
<dbReference type="Gene3D" id="3.30.2010.10">
    <property type="entry name" value="Metalloproteases ('zincins'), catalytic domain"/>
    <property type="match status" value="1"/>
</dbReference>
<dbReference type="PROSITE" id="PS52015">
    <property type="entry name" value="TONB_CTD"/>
    <property type="match status" value="1"/>
</dbReference>
<comment type="function">
    <text evidence="5">Interacts with outer membrane receptor proteins that carry out high-affinity binding and energy dependent uptake into the periplasmic space of specific substrates. It could act to transduce energy from the cytoplasmic membrane to specific energy-requiring processes in the outer membrane, resulting in the release into the periplasm of ligands bound by these outer membrane proteins.</text>
</comment>
<dbReference type="Gene3D" id="3.30.2420.10">
    <property type="entry name" value="TonB"/>
    <property type="match status" value="1"/>
</dbReference>
<comment type="caution">
    <text evidence="8">The sequence shown here is derived from an EMBL/GenBank/DDBJ whole genome shotgun (WGS) entry which is preliminary data.</text>
</comment>
<dbReference type="GO" id="GO:0015031">
    <property type="term" value="P:protein transport"/>
    <property type="evidence" value="ECO:0007669"/>
    <property type="project" value="UniProtKB-UniRule"/>
</dbReference>
<dbReference type="InterPro" id="IPR037682">
    <property type="entry name" value="TonB_C"/>
</dbReference>
<dbReference type="PANTHER" id="PTHR34978">
    <property type="entry name" value="POSSIBLE SENSOR-TRANSDUCER PROTEIN BLAR"/>
    <property type="match status" value="1"/>
</dbReference>
<dbReference type="CDD" id="cd07341">
    <property type="entry name" value="M56_BlaR1_MecR1_like"/>
    <property type="match status" value="1"/>
</dbReference>
<dbReference type="NCBIfam" id="TIGR01352">
    <property type="entry name" value="tonB_Cterm"/>
    <property type="match status" value="1"/>
</dbReference>
<keyword evidence="5" id="KW-0813">Transport</keyword>
<protein>
    <recommendedName>
        <fullName evidence="5">Protein TonB</fullName>
    </recommendedName>
</protein>
<evidence type="ECO:0000256" key="5">
    <source>
        <dbReference type="RuleBase" id="RU362123"/>
    </source>
</evidence>
<feature type="transmembrane region" description="Helical" evidence="5">
    <location>
        <begin position="6"/>
        <end position="31"/>
    </location>
</feature>
<gene>
    <name evidence="8" type="ORF">VCB98_01405</name>
</gene>
<dbReference type="GO" id="GO:0030288">
    <property type="term" value="C:outer membrane-bounded periplasmic space"/>
    <property type="evidence" value="ECO:0007669"/>
    <property type="project" value="InterPro"/>
</dbReference>
<name>A0AAP6JCQ9_9GAMM</name>
<dbReference type="PRINTS" id="PR01374">
    <property type="entry name" value="TONBPROTEIN"/>
</dbReference>
<reference evidence="8 9" key="1">
    <citation type="submission" date="2023-12" db="EMBL/GenBank/DDBJ databases">
        <title>Whole-genome sequencing of halo(alkali)philic microorganisms from hypersaline lakes.</title>
        <authorList>
            <person name="Sorokin D.Y."/>
            <person name="Merkel A.Y."/>
            <person name="Messina E."/>
            <person name="Yakimov M."/>
        </authorList>
    </citation>
    <scope>NUCLEOTIDE SEQUENCE [LARGE SCALE GENOMIC DNA]</scope>
    <source>
        <strain evidence="8 9">AB-CW1</strain>
    </source>
</reference>
<dbReference type="GO" id="GO:0005886">
    <property type="term" value="C:plasma membrane"/>
    <property type="evidence" value="ECO:0007669"/>
    <property type="project" value="UniProtKB-SubCell"/>
</dbReference>
<dbReference type="AlphaFoldDB" id="A0AAP6JCQ9"/>
<keyword evidence="2 5" id="KW-0812">Transmembrane</keyword>
<keyword evidence="5" id="KW-0653">Protein transport</keyword>
<keyword evidence="5" id="KW-1003">Cell membrane</keyword>
<comment type="similarity">
    <text evidence="5">Belongs to the TonB family.</text>
</comment>
<dbReference type="InterPro" id="IPR006260">
    <property type="entry name" value="TonB/TolA_C"/>
</dbReference>
<feature type="region of interest" description="Disordered" evidence="6">
    <location>
        <begin position="397"/>
        <end position="471"/>
    </location>
</feature>
<dbReference type="Pfam" id="PF05569">
    <property type="entry name" value="Peptidase_M56"/>
    <property type="match status" value="1"/>
</dbReference>
<evidence type="ECO:0000313" key="9">
    <source>
        <dbReference type="Proteomes" id="UP001302316"/>
    </source>
</evidence>
<dbReference type="PANTHER" id="PTHR34978:SF3">
    <property type="entry name" value="SLR0241 PROTEIN"/>
    <property type="match status" value="1"/>
</dbReference>
<feature type="region of interest" description="Disordered" evidence="6">
    <location>
        <begin position="498"/>
        <end position="522"/>
    </location>
</feature>
<evidence type="ECO:0000313" key="8">
    <source>
        <dbReference type="EMBL" id="MEA5444475.1"/>
    </source>
</evidence>
<evidence type="ECO:0000259" key="7">
    <source>
        <dbReference type="PROSITE" id="PS52015"/>
    </source>
</evidence>
<evidence type="ECO:0000256" key="4">
    <source>
        <dbReference type="ARBA" id="ARBA00023136"/>
    </source>
</evidence>
<organism evidence="8 9">
    <name type="scientific">Natronospira elongata</name>
    <dbReference type="NCBI Taxonomy" id="3110268"/>
    <lineage>
        <taxon>Bacteria</taxon>
        <taxon>Pseudomonadati</taxon>
        <taxon>Pseudomonadota</taxon>
        <taxon>Gammaproteobacteria</taxon>
        <taxon>Natronospirales</taxon>
        <taxon>Natronospiraceae</taxon>
        <taxon>Natronospira</taxon>
    </lineage>
</organism>
<feature type="transmembrane region" description="Helical" evidence="5">
    <location>
        <begin position="43"/>
        <end position="67"/>
    </location>
</feature>
<dbReference type="Proteomes" id="UP001302316">
    <property type="component" value="Unassembled WGS sequence"/>
</dbReference>
<keyword evidence="3 5" id="KW-1133">Transmembrane helix</keyword>
<sequence>MPENSLIHILGMTLLHSLWQGAAVALVFWLGRLVMRQQGPNGRYFWALSALATATLLPVATFFWLWFNANHGAPGDVTAATETATAISAGAVAQGEPHHLLTHILPWLVLAWVAGVVWSAFRILLGWLNLNDLRRQACHDLPPGMQETLESLCQQFRTGQSVGLAICRQVVSPLLIGVFRPIILIPPSLLTGLSPEQMRMVLAHELAHLKRHDHLVNLYQLVVETLYFYHPAVRWLSHHLRVERELACDDLAVSLTGDRATYAETLLSLEKQRMGRPGLALSMKDADIVGRVRRLAERKPGAEQGMVGLGTALLSMTLAAVGFTVNQLSPEPAEELLEVSEPLITLEEDGPDTPVPEEISIQESAQTPSHLPRLASLHRESAAGWQSLDDLDDLEGLEAAPESPDDSASAPTVNETPEPEPMANDSATELAEAMTEEDETTASLPSEPETGVASAQAAPDAEPPSREDGNRRALVDRELDLAATRSAHQNAELTLAQARTQEPIEQPPPHDRRQDLPPTINGGQVVEKVEPYYPRQARMRNLEGSVEVEFTVDRNGSVRDIEILQEEPHGFGFGSQTIRALEEWRFQPFKRGGERIEYRVRTGFDFDSPHDCKQRTGSRLPIC</sequence>
<keyword evidence="5" id="KW-0735">Signal-anchor</keyword>
<evidence type="ECO:0000256" key="6">
    <source>
        <dbReference type="SAM" id="MobiDB-lite"/>
    </source>
</evidence>
<dbReference type="GO" id="GO:0055085">
    <property type="term" value="P:transmembrane transport"/>
    <property type="evidence" value="ECO:0007669"/>
    <property type="project" value="InterPro"/>
</dbReference>
<proteinExistence type="inferred from homology"/>
<dbReference type="Pfam" id="PF03544">
    <property type="entry name" value="TonB_C"/>
    <property type="match status" value="1"/>
</dbReference>
<evidence type="ECO:0000256" key="1">
    <source>
        <dbReference type="ARBA" id="ARBA00004167"/>
    </source>
</evidence>
<evidence type="ECO:0000256" key="3">
    <source>
        <dbReference type="ARBA" id="ARBA00022989"/>
    </source>
</evidence>
<comment type="subcellular location">
    <subcellularLocation>
        <location evidence="5">Cell inner membrane</location>
        <topology evidence="5">Single-pass membrane protein</topology>
        <orientation evidence="5">Periplasmic side</orientation>
    </subcellularLocation>
    <subcellularLocation>
        <location evidence="1">Membrane</location>
        <topology evidence="1">Single-pass membrane protein</topology>
    </subcellularLocation>
</comment>
<dbReference type="GO" id="GO:0031992">
    <property type="term" value="F:energy transducer activity"/>
    <property type="evidence" value="ECO:0007669"/>
    <property type="project" value="InterPro"/>
</dbReference>
<dbReference type="EMBL" id="JAYGII010000002">
    <property type="protein sequence ID" value="MEA5444475.1"/>
    <property type="molecule type" value="Genomic_DNA"/>
</dbReference>
<feature type="domain" description="TonB C-terminal" evidence="7">
    <location>
        <begin position="518"/>
        <end position="613"/>
    </location>
</feature>
<dbReference type="GO" id="GO:0015891">
    <property type="term" value="P:siderophore transport"/>
    <property type="evidence" value="ECO:0007669"/>
    <property type="project" value="InterPro"/>
</dbReference>
<comment type="caution">
    <text evidence="5">Lacks conserved residue(s) required for the propagation of feature annotation.</text>
</comment>